<evidence type="ECO:0000256" key="6">
    <source>
        <dbReference type="SAM" id="Phobius"/>
    </source>
</evidence>
<feature type="transmembrane region" description="Helical" evidence="6">
    <location>
        <begin position="149"/>
        <end position="171"/>
    </location>
</feature>
<feature type="transmembrane region" description="Helical" evidence="6">
    <location>
        <begin position="29"/>
        <end position="50"/>
    </location>
</feature>
<dbReference type="GO" id="GO:0016020">
    <property type="term" value="C:membrane"/>
    <property type="evidence" value="ECO:0007669"/>
    <property type="project" value="UniProtKB-SubCell"/>
</dbReference>
<feature type="transmembrane region" description="Helical" evidence="6">
    <location>
        <begin position="262"/>
        <end position="284"/>
    </location>
</feature>
<dbReference type="STRING" id="477641.MODMU_2419"/>
<keyword evidence="8" id="KW-1185">Reference proteome</keyword>
<accession>I4EWT5</accession>
<dbReference type="AlphaFoldDB" id="I4EWT5"/>
<feature type="transmembrane region" description="Helical" evidence="6">
    <location>
        <begin position="221"/>
        <end position="241"/>
    </location>
</feature>
<feature type="transmembrane region" description="Helical" evidence="6">
    <location>
        <begin position="314"/>
        <end position="342"/>
    </location>
</feature>
<dbReference type="PIRSF" id="PIRSF006060">
    <property type="entry name" value="AA_transporter"/>
    <property type="match status" value="1"/>
</dbReference>
<feature type="transmembrane region" description="Helical" evidence="6">
    <location>
        <begin position="104"/>
        <end position="129"/>
    </location>
</feature>
<feature type="transmembrane region" description="Helical" evidence="6">
    <location>
        <begin position="62"/>
        <end position="83"/>
    </location>
</feature>
<dbReference type="PANTHER" id="PTHR45649">
    <property type="entry name" value="AMINO-ACID PERMEASE BAT1"/>
    <property type="match status" value="1"/>
</dbReference>
<dbReference type="eggNOG" id="COG0531">
    <property type="taxonomic scope" value="Bacteria"/>
</dbReference>
<feature type="transmembrane region" description="Helical" evidence="6">
    <location>
        <begin position="183"/>
        <end position="201"/>
    </location>
</feature>
<keyword evidence="2" id="KW-0813">Transport</keyword>
<dbReference type="PANTHER" id="PTHR45649:SF26">
    <property type="entry name" value="OS04G0435100 PROTEIN"/>
    <property type="match status" value="1"/>
</dbReference>
<dbReference type="EMBL" id="FO203431">
    <property type="protein sequence ID" value="CCH87848.1"/>
    <property type="molecule type" value="Genomic_DNA"/>
</dbReference>
<evidence type="ECO:0000256" key="5">
    <source>
        <dbReference type="ARBA" id="ARBA00023136"/>
    </source>
</evidence>
<keyword evidence="4 6" id="KW-1133">Transmembrane helix</keyword>
<dbReference type="InterPro" id="IPR002293">
    <property type="entry name" value="AA/rel_permease1"/>
</dbReference>
<dbReference type="PATRIC" id="fig|477641.3.peg.2296"/>
<evidence type="ECO:0000256" key="2">
    <source>
        <dbReference type="ARBA" id="ARBA00022448"/>
    </source>
</evidence>
<dbReference type="OMA" id="AFGVKLM"/>
<keyword evidence="3 6" id="KW-0812">Transmembrane</keyword>
<feature type="transmembrane region" description="Helical" evidence="6">
    <location>
        <begin position="388"/>
        <end position="412"/>
    </location>
</feature>
<reference evidence="7 8" key="1">
    <citation type="journal article" date="2012" name="J. Bacteriol.">
        <title>Genome Sequence of Radiation-Resistant Modestobacter marinus Strain BC501, a Representative Actinobacterium That Thrives on Calcareous Stone Surfaces.</title>
        <authorList>
            <person name="Normand P."/>
            <person name="Gury J."/>
            <person name="Pujic P."/>
            <person name="Chouaia B."/>
            <person name="Crotti E."/>
            <person name="Brusetti L."/>
            <person name="Daffonchio D."/>
            <person name="Vacherie B."/>
            <person name="Barbe V."/>
            <person name="Medigue C."/>
            <person name="Calteau A."/>
            <person name="Ghodhbane-Gtari F."/>
            <person name="Essoussi I."/>
            <person name="Nouioui I."/>
            <person name="Abbassi-Ghozzi I."/>
            <person name="Gtari M."/>
        </authorList>
    </citation>
    <scope>NUCLEOTIDE SEQUENCE [LARGE SCALE GENOMIC DNA]</scope>
    <source>
        <strain evidence="8">BC 501</strain>
    </source>
</reference>
<comment type="subcellular location">
    <subcellularLocation>
        <location evidence="1">Membrane</location>
        <topology evidence="1">Multi-pass membrane protein</topology>
    </subcellularLocation>
</comment>
<dbReference type="HOGENOM" id="CLU_004495_0_4_11"/>
<sequence length="508" mass="54924">MDTSIEQDGDQHLAEFGYKQELDRRIGRFASFAAGVSYISILTGTFQLFYFGFGAGGPAYVWSWPLVFAGQLMVALCFAELAARYPIAGSLYNWTKRLGSRTTAWMAGWVMLTASIVTLSATVLAYQITLPQLWSGFQVVGDGTGTYDVAVNAVVLGSALILFTTLVNAYGVRLMARINSTGVFIELVAAVLIIVILALHATRGPQEVLTDTAGRGDGQQLGYLGAFLVAALASGYVMYGFDTASSMGEETIDARRTAPRAVLRAVTASFVLGGLILLFGLMSVDDLDDPQLSSATGGLQYVLLQAAGNGLGKAFLVCIVVAITVCCLAVHTATIRMMFAMARDNNLPFAARLARVDPRRKTPVVPAVLIGVLSISVLLVNIRQPQIFTTITSIAVVMIYLAYLLVTVPMLVSRLRGRWPLEPEPDGARHFSLGRWGLPVNVLAVLWGAGMALNLAWPRREVYNATAPYHWYLQWGAFVFIGAIALVGLAYYLLRQRHRSGVLPDHAA</sequence>
<evidence type="ECO:0000256" key="3">
    <source>
        <dbReference type="ARBA" id="ARBA00022692"/>
    </source>
</evidence>
<feature type="transmembrane region" description="Helical" evidence="6">
    <location>
        <begin position="363"/>
        <end position="382"/>
    </location>
</feature>
<name>I4EWT5_MODI5</name>
<feature type="transmembrane region" description="Helical" evidence="6">
    <location>
        <begin position="469"/>
        <end position="494"/>
    </location>
</feature>
<proteinExistence type="predicted"/>
<evidence type="ECO:0000256" key="1">
    <source>
        <dbReference type="ARBA" id="ARBA00004141"/>
    </source>
</evidence>
<keyword evidence="5 6" id="KW-0472">Membrane</keyword>
<dbReference type="KEGG" id="mmar:MODMU_2419"/>
<feature type="transmembrane region" description="Helical" evidence="6">
    <location>
        <begin position="433"/>
        <end position="457"/>
    </location>
</feature>
<dbReference type="Proteomes" id="UP000006461">
    <property type="component" value="Chromosome"/>
</dbReference>
<dbReference type="OrthoDB" id="8274074at2"/>
<dbReference type="Gene3D" id="1.20.1740.10">
    <property type="entry name" value="Amino acid/polyamine transporter I"/>
    <property type="match status" value="1"/>
</dbReference>
<organism evidence="7 8">
    <name type="scientific">Modestobacter italicus (strain DSM 44449 / CECT 9708 / BC 501)</name>
    <dbReference type="NCBI Taxonomy" id="2732864"/>
    <lineage>
        <taxon>Bacteria</taxon>
        <taxon>Bacillati</taxon>
        <taxon>Actinomycetota</taxon>
        <taxon>Actinomycetes</taxon>
        <taxon>Geodermatophilales</taxon>
        <taxon>Geodermatophilaceae</taxon>
        <taxon>Modestobacter</taxon>
    </lineage>
</organism>
<dbReference type="GO" id="GO:0022857">
    <property type="term" value="F:transmembrane transporter activity"/>
    <property type="evidence" value="ECO:0007669"/>
    <property type="project" value="InterPro"/>
</dbReference>
<evidence type="ECO:0000313" key="8">
    <source>
        <dbReference type="Proteomes" id="UP000006461"/>
    </source>
</evidence>
<evidence type="ECO:0000313" key="7">
    <source>
        <dbReference type="EMBL" id="CCH87848.1"/>
    </source>
</evidence>
<protein>
    <submittedName>
        <fullName evidence="7">Amino acid permease</fullName>
    </submittedName>
</protein>
<gene>
    <name evidence="7" type="ordered locus">MODMU_2419</name>
</gene>
<evidence type="ECO:0000256" key="4">
    <source>
        <dbReference type="ARBA" id="ARBA00022989"/>
    </source>
</evidence>
<dbReference type="Pfam" id="PF13520">
    <property type="entry name" value="AA_permease_2"/>
    <property type="match status" value="1"/>
</dbReference>